<dbReference type="EMBL" id="HG994373">
    <property type="protein sequence ID" value="CAF1769374.1"/>
    <property type="molecule type" value="Genomic_DNA"/>
</dbReference>
<dbReference type="Gene3D" id="3.40.50.1000">
    <property type="entry name" value="HAD superfamily/HAD-like"/>
    <property type="match status" value="1"/>
</dbReference>
<keyword evidence="2" id="KW-0812">Transmembrane</keyword>
<sequence>MLPWNREAGDQVQSESGDLKPEEEEEEEEIDGRTVSSKTRVSMNGLATFIGIVGFTVVLVVLVSRLLTCETMSSATTICSEKTGTLTLNQVSIYLYCHEKMNVSTRFIVLITMSPVNIVLNIVVKLVVLCIHVSRELVVL</sequence>
<accession>A0A816JEB8</accession>
<feature type="transmembrane region" description="Helical" evidence="2">
    <location>
        <begin position="46"/>
        <end position="67"/>
    </location>
</feature>
<dbReference type="Gene3D" id="1.20.1110.10">
    <property type="entry name" value="Calcium-transporting ATPase, transmembrane domain"/>
    <property type="match status" value="1"/>
</dbReference>
<dbReference type="InterPro" id="IPR023214">
    <property type="entry name" value="HAD_sf"/>
</dbReference>
<proteinExistence type="predicted"/>
<keyword evidence="2" id="KW-1133">Transmembrane helix</keyword>
<organism evidence="3">
    <name type="scientific">Brassica napus</name>
    <name type="common">Rape</name>
    <dbReference type="NCBI Taxonomy" id="3708"/>
    <lineage>
        <taxon>Eukaryota</taxon>
        <taxon>Viridiplantae</taxon>
        <taxon>Streptophyta</taxon>
        <taxon>Embryophyta</taxon>
        <taxon>Tracheophyta</taxon>
        <taxon>Spermatophyta</taxon>
        <taxon>Magnoliopsida</taxon>
        <taxon>eudicotyledons</taxon>
        <taxon>Gunneridae</taxon>
        <taxon>Pentapetalae</taxon>
        <taxon>rosids</taxon>
        <taxon>malvids</taxon>
        <taxon>Brassicales</taxon>
        <taxon>Brassicaceae</taxon>
        <taxon>Brassiceae</taxon>
        <taxon>Brassica</taxon>
    </lineage>
</organism>
<feature type="compositionally biased region" description="Acidic residues" evidence="1">
    <location>
        <begin position="21"/>
        <end position="30"/>
    </location>
</feature>
<dbReference type="Proteomes" id="UP001295469">
    <property type="component" value="Chromosome C09"/>
</dbReference>
<protein>
    <submittedName>
        <fullName evidence="3">(rape) hypothetical protein</fullName>
    </submittedName>
</protein>
<feature type="region of interest" description="Disordered" evidence="1">
    <location>
        <begin position="1"/>
        <end position="37"/>
    </location>
</feature>
<name>A0A816JEB8_BRANA</name>
<feature type="transmembrane region" description="Helical" evidence="2">
    <location>
        <begin position="107"/>
        <end position="134"/>
    </location>
</feature>
<reference evidence="3" key="1">
    <citation type="submission" date="2021-01" db="EMBL/GenBank/DDBJ databases">
        <authorList>
            <consortium name="Genoscope - CEA"/>
            <person name="William W."/>
        </authorList>
    </citation>
    <scope>NUCLEOTIDE SEQUENCE</scope>
</reference>
<dbReference type="AlphaFoldDB" id="A0A816JEB8"/>
<evidence type="ECO:0000256" key="1">
    <source>
        <dbReference type="SAM" id="MobiDB-lite"/>
    </source>
</evidence>
<gene>
    <name evidence="3" type="ORF">DARMORV10_C09P51130.1</name>
</gene>
<keyword evidence="2" id="KW-0472">Membrane</keyword>
<evidence type="ECO:0000256" key="2">
    <source>
        <dbReference type="SAM" id="Phobius"/>
    </source>
</evidence>
<evidence type="ECO:0000313" key="3">
    <source>
        <dbReference type="EMBL" id="CAF1769374.1"/>
    </source>
</evidence>